<evidence type="ECO:0000256" key="1">
    <source>
        <dbReference type="ARBA" id="ARBA00007491"/>
    </source>
</evidence>
<evidence type="ECO:0008006" key="4">
    <source>
        <dbReference type="Google" id="ProtNLM"/>
    </source>
</evidence>
<comment type="similarity">
    <text evidence="1">Belongs to the E(R) family.</text>
</comment>
<dbReference type="InterPro" id="IPR035912">
    <property type="entry name" value="EHR_sf"/>
</dbReference>
<gene>
    <name evidence="2" type="ORF">NDN08_001551</name>
</gene>
<reference evidence="2 3" key="1">
    <citation type="journal article" date="2023" name="Nat. Commun.">
        <title>Origin of minicircular mitochondrial genomes in red algae.</title>
        <authorList>
            <person name="Lee Y."/>
            <person name="Cho C.H."/>
            <person name="Lee Y.M."/>
            <person name="Park S.I."/>
            <person name="Yang J.H."/>
            <person name="West J.A."/>
            <person name="Bhattacharya D."/>
            <person name="Yoon H.S."/>
        </authorList>
    </citation>
    <scope>NUCLEOTIDE SEQUENCE [LARGE SCALE GENOMIC DNA]</scope>
    <source>
        <strain evidence="2 3">CCMP1338</strain>
        <tissue evidence="2">Whole cell</tissue>
    </source>
</reference>
<dbReference type="Pfam" id="PF01133">
    <property type="entry name" value="ER"/>
    <property type="match status" value="1"/>
</dbReference>
<sequence>MSHTILLLQPSAEKSSRTWYEYPSVQDMVRGICSLYEKELRSNRRGELSYDTNDLNRFVDSQVDLACLVLSSGAGMYEPRDKSWVKRTCLQQLKRMSG</sequence>
<dbReference type="SUPFAM" id="SSF143875">
    <property type="entry name" value="ERH-like"/>
    <property type="match status" value="1"/>
</dbReference>
<accession>A0AAV8URA9</accession>
<protein>
    <recommendedName>
        <fullName evidence="4">Enhancer of rudimentary homolog</fullName>
    </recommendedName>
</protein>
<comment type="caution">
    <text evidence="2">The sequence shown here is derived from an EMBL/GenBank/DDBJ whole genome shotgun (WGS) entry which is preliminary data.</text>
</comment>
<evidence type="ECO:0000313" key="3">
    <source>
        <dbReference type="Proteomes" id="UP001157974"/>
    </source>
</evidence>
<proteinExistence type="inferred from homology"/>
<name>A0AAV8URA9_9RHOD</name>
<dbReference type="AlphaFoldDB" id="A0AAV8URA9"/>
<dbReference type="PANTHER" id="PTHR12373">
    <property type="entry name" value="ENHANCER OF RUDIMENTARY ERH"/>
    <property type="match status" value="1"/>
</dbReference>
<dbReference type="InterPro" id="IPR000781">
    <property type="entry name" value="ERH"/>
</dbReference>
<dbReference type="EMBL" id="JAMWBK010000005">
    <property type="protein sequence ID" value="KAJ8905039.1"/>
    <property type="molecule type" value="Genomic_DNA"/>
</dbReference>
<dbReference type="PANTHER" id="PTHR12373:SF0">
    <property type="entry name" value="ENHANCER OF RUDIMENTARY HOMOLOG"/>
    <property type="match status" value="1"/>
</dbReference>
<dbReference type="Gene3D" id="3.30.2260.10">
    <property type="entry name" value="Enhancer of rudimentary"/>
    <property type="match status" value="1"/>
</dbReference>
<evidence type="ECO:0000313" key="2">
    <source>
        <dbReference type="EMBL" id="KAJ8905039.1"/>
    </source>
</evidence>
<organism evidence="2 3">
    <name type="scientific">Rhodosorus marinus</name>
    <dbReference type="NCBI Taxonomy" id="101924"/>
    <lineage>
        <taxon>Eukaryota</taxon>
        <taxon>Rhodophyta</taxon>
        <taxon>Stylonematophyceae</taxon>
        <taxon>Stylonematales</taxon>
        <taxon>Stylonemataceae</taxon>
        <taxon>Rhodosorus</taxon>
    </lineage>
</organism>
<dbReference type="Proteomes" id="UP001157974">
    <property type="component" value="Unassembled WGS sequence"/>
</dbReference>
<keyword evidence="3" id="KW-1185">Reference proteome</keyword>